<name>A0AA42LV01_9BURK</name>
<evidence type="ECO:0000256" key="1">
    <source>
        <dbReference type="SAM" id="Phobius"/>
    </source>
</evidence>
<keyword evidence="1" id="KW-1133">Transmembrane helix</keyword>
<protein>
    <submittedName>
        <fullName evidence="2">Uncharacterized protein</fullName>
    </submittedName>
</protein>
<keyword evidence="1" id="KW-0812">Transmembrane</keyword>
<dbReference type="Proteomes" id="UP001161094">
    <property type="component" value="Unassembled WGS sequence"/>
</dbReference>
<keyword evidence="1" id="KW-0472">Membrane</keyword>
<gene>
    <name evidence="2" type="ORF">N5D93_29425</name>
</gene>
<dbReference type="AlphaFoldDB" id="A0AA42LV01"/>
<dbReference type="RefSeq" id="WP_157814483.1">
    <property type="nucleotide sequence ID" value="NZ_CADIJT010000029.1"/>
</dbReference>
<organism evidence="2 3">
    <name type="scientific">Achromobacter spanius</name>
    <dbReference type="NCBI Taxonomy" id="217203"/>
    <lineage>
        <taxon>Bacteria</taxon>
        <taxon>Pseudomonadati</taxon>
        <taxon>Pseudomonadota</taxon>
        <taxon>Betaproteobacteria</taxon>
        <taxon>Burkholderiales</taxon>
        <taxon>Alcaligenaceae</taxon>
        <taxon>Achromobacter</taxon>
    </lineage>
</organism>
<evidence type="ECO:0000313" key="3">
    <source>
        <dbReference type="Proteomes" id="UP001161094"/>
    </source>
</evidence>
<accession>A0AA42LV01</accession>
<dbReference type="GeneID" id="92910062"/>
<feature type="transmembrane region" description="Helical" evidence="1">
    <location>
        <begin position="27"/>
        <end position="51"/>
    </location>
</feature>
<reference evidence="2" key="1">
    <citation type="submission" date="2022-09" db="EMBL/GenBank/DDBJ databases">
        <title>Intensive care unit water sources are persistently colonized with multi-drug resistant bacteria and are the site of extensive horizontal gene transfer of antibiotic resistance genes.</title>
        <authorList>
            <person name="Diorio-Toth L."/>
        </authorList>
    </citation>
    <scope>NUCLEOTIDE SEQUENCE</scope>
    <source>
        <strain evidence="2">GD03843</strain>
    </source>
</reference>
<comment type="caution">
    <text evidence="2">The sequence shown here is derived from an EMBL/GenBank/DDBJ whole genome shotgun (WGS) entry which is preliminary data.</text>
</comment>
<dbReference type="EMBL" id="JAOCDZ010000032">
    <property type="protein sequence ID" value="MDH0739954.1"/>
    <property type="molecule type" value="Genomic_DNA"/>
</dbReference>
<evidence type="ECO:0000313" key="2">
    <source>
        <dbReference type="EMBL" id="MDH0739954.1"/>
    </source>
</evidence>
<proteinExistence type="predicted"/>
<sequence>MASLTTPPASQAARLPLTPGATISSRLSLGLLLAALFWAVAGGLLLTLWLASQLLA</sequence>